<dbReference type="InterPro" id="IPR036890">
    <property type="entry name" value="HATPase_C_sf"/>
</dbReference>
<keyword evidence="3" id="KW-0547">Nucleotide-binding</keyword>
<dbReference type="EC" id="2.7.13.3" evidence="3"/>
<evidence type="ECO:0000313" key="4">
    <source>
        <dbReference type="Proteomes" id="UP001361570"/>
    </source>
</evidence>
<keyword evidence="1" id="KW-0418">Kinase</keyword>
<dbReference type="RefSeq" id="WP_336406177.1">
    <property type="nucleotide sequence ID" value="NZ_JBAPLU010000033.1"/>
</dbReference>
<comment type="caution">
    <text evidence="3">The sequence shown here is derived from an EMBL/GenBank/DDBJ whole genome shotgun (WGS) entry which is preliminary data.</text>
</comment>
<proteinExistence type="predicted"/>
<feature type="domain" description="Histidine kinase/HSP90-like ATPase" evidence="2">
    <location>
        <begin position="19"/>
        <end position="134"/>
    </location>
</feature>
<accession>A0ABU8DZ14</accession>
<evidence type="ECO:0000256" key="1">
    <source>
        <dbReference type="ARBA" id="ARBA00022527"/>
    </source>
</evidence>
<evidence type="ECO:0000259" key="2">
    <source>
        <dbReference type="Pfam" id="PF13581"/>
    </source>
</evidence>
<dbReference type="CDD" id="cd16936">
    <property type="entry name" value="HATPase_RsbW-like"/>
    <property type="match status" value="1"/>
</dbReference>
<sequence>MSEVAGAPQQGAEPLVLDLPADPAALVVVRRALGRWLSDAGVGADVGGALQAAVGEACANVVDHAYRAGDPGPMALRVARDDTGHLVAVVADQGAWRTPDTDPGDRGRGLLIMQQLLQEVDVDRAPTGTTVTLRVRSGALPPRATAGAPELGAVQLDRSGPVPRVVASGPLGADAAPAVRLRLLEASRGGVVTAELDLRSAGEVPAEVAAVVAEVAAIGRANGWVLQVLRGGPHQG</sequence>
<dbReference type="GO" id="GO:0004673">
    <property type="term" value="F:protein histidine kinase activity"/>
    <property type="evidence" value="ECO:0007669"/>
    <property type="project" value="UniProtKB-EC"/>
</dbReference>
<dbReference type="PANTHER" id="PTHR35526">
    <property type="entry name" value="ANTI-SIGMA-F FACTOR RSBW-RELATED"/>
    <property type="match status" value="1"/>
</dbReference>
<gene>
    <name evidence="3" type="ORF">TEK04_20250</name>
</gene>
<dbReference type="EMBL" id="JBAPLU010000033">
    <property type="protein sequence ID" value="MEI4274062.1"/>
    <property type="molecule type" value="Genomic_DNA"/>
</dbReference>
<organism evidence="3 4">
    <name type="scientific">Klenkia sesuvii</name>
    <dbReference type="NCBI Taxonomy" id="3103137"/>
    <lineage>
        <taxon>Bacteria</taxon>
        <taxon>Bacillati</taxon>
        <taxon>Actinomycetota</taxon>
        <taxon>Actinomycetes</taxon>
        <taxon>Geodermatophilales</taxon>
        <taxon>Geodermatophilaceae</taxon>
        <taxon>Klenkia</taxon>
    </lineage>
</organism>
<dbReference type="Proteomes" id="UP001361570">
    <property type="component" value="Unassembled WGS sequence"/>
</dbReference>
<dbReference type="InterPro" id="IPR003594">
    <property type="entry name" value="HATPase_dom"/>
</dbReference>
<protein>
    <submittedName>
        <fullName evidence="3">ATP-binding protein</fullName>
        <ecNumber evidence="3">2.7.13.3</ecNumber>
    </submittedName>
</protein>
<dbReference type="Pfam" id="PF13581">
    <property type="entry name" value="HATPase_c_2"/>
    <property type="match status" value="1"/>
</dbReference>
<dbReference type="SUPFAM" id="SSF55874">
    <property type="entry name" value="ATPase domain of HSP90 chaperone/DNA topoisomerase II/histidine kinase"/>
    <property type="match status" value="1"/>
</dbReference>
<keyword evidence="3" id="KW-0808">Transferase</keyword>
<keyword evidence="1" id="KW-0723">Serine/threonine-protein kinase</keyword>
<keyword evidence="3" id="KW-0067">ATP-binding</keyword>
<dbReference type="GO" id="GO:0005524">
    <property type="term" value="F:ATP binding"/>
    <property type="evidence" value="ECO:0007669"/>
    <property type="project" value="UniProtKB-KW"/>
</dbReference>
<dbReference type="Gene3D" id="3.30.565.10">
    <property type="entry name" value="Histidine kinase-like ATPase, C-terminal domain"/>
    <property type="match status" value="1"/>
</dbReference>
<evidence type="ECO:0000313" key="3">
    <source>
        <dbReference type="EMBL" id="MEI4274062.1"/>
    </source>
</evidence>
<dbReference type="InterPro" id="IPR050267">
    <property type="entry name" value="Anti-sigma-factor_SerPK"/>
</dbReference>
<reference evidence="3 4" key="1">
    <citation type="submission" date="2024-03" db="EMBL/GenBank/DDBJ databases">
        <title>Draft genome sequence of Klenkia sp. LSe6-5.</title>
        <authorList>
            <person name="Duangmal K."/>
            <person name="Chantavorakit T."/>
        </authorList>
    </citation>
    <scope>NUCLEOTIDE SEQUENCE [LARGE SCALE GENOMIC DNA]</scope>
    <source>
        <strain evidence="3 4">LSe6-5</strain>
    </source>
</reference>
<keyword evidence="4" id="KW-1185">Reference proteome</keyword>
<name>A0ABU8DZ14_9ACTN</name>
<dbReference type="PANTHER" id="PTHR35526:SF3">
    <property type="entry name" value="ANTI-SIGMA-F FACTOR RSBW"/>
    <property type="match status" value="1"/>
</dbReference>